<dbReference type="Pfam" id="PF02687">
    <property type="entry name" value="FtsX"/>
    <property type="match status" value="1"/>
</dbReference>
<organism evidence="8 9">
    <name type="scientific">Natronobacillus azotifigens</name>
    <dbReference type="NCBI Taxonomy" id="472978"/>
    <lineage>
        <taxon>Bacteria</taxon>
        <taxon>Bacillati</taxon>
        <taxon>Bacillota</taxon>
        <taxon>Bacilli</taxon>
        <taxon>Bacillales</taxon>
        <taxon>Bacillaceae</taxon>
        <taxon>Natronobacillus</taxon>
    </lineage>
</organism>
<feature type="transmembrane region" description="Helical" evidence="6">
    <location>
        <begin position="290"/>
        <end position="314"/>
    </location>
</feature>
<gene>
    <name evidence="8" type="ORF">OWO01_14415</name>
</gene>
<comment type="similarity">
    <text evidence="6">Belongs to the ABC-4 integral membrane protein family.</text>
</comment>
<evidence type="ECO:0000313" key="9">
    <source>
        <dbReference type="Proteomes" id="UP001084197"/>
    </source>
</evidence>
<dbReference type="PANTHER" id="PTHR46795:SF3">
    <property type="entry name" value="ABC TRANSPORTER PERMEASE"/>
    <property type="match status" value="1"/>
</dbReference>
<dbReference type="InterPro" id="IPR052536">
    <property type="entry name" value="ABC-4_Integral_Memb_Prot"/>
</dbReference>
<keyword evidence="5 6" id="KW-0472">Membrane</keyword>
<sequence>MSINRLIIQNLKQNVKNYYLYVLALIFSVALYFSFVTLQYDPSMDRASGSIRGEAGIRSASVLLFVIVAVFLLYANRIFIKRLSQEIGLFQLIGMNKKQIFRVLTIENSILYFSSLAFGIGIGFISSKLIMMILYKITGVDDVASLHFSIEALQQTLIIFCIVFVCICFTNYLFILKNTILQLFTVLKSTEHRVKRFAWLEVIIGLLGLLSIGSGYYVSQRLFDGDFTGINHLFLAMIFILSSVIIGTYFFFKGTVSFILNMMRKYRRGYLTINHVLSLSSLMFRMKSNALLLTIVTTVSALSIGLLSLSYITYYSAEKTAMQNVAGDFSFTTEQTADLFTNTLEEANIPFQRIQRDVIYVEADVEAIAETEFAQQNIEEMPLILPVVSAEQVENLDLVEGETRFAGASVLMETMLTLKDEGEISWITPEATIDQHFSGREKTTILSYLFTNGGLPVGIVNQNTFEQLQVYQDEDLQVDYNVFFAVNITNRSQLDDANKLFNHLIDEFEAESGPLSLVEMSQDQKESMGLVMFIVGFLGLTFLITSGCILYFKQMDESEDEKANYTILRKIGYTKHDLIKGIRIKQIFNFGIPLILGLSHSYFAVKSGWFFFGTELWTPMLIVMVIYTILYSGFGLLSVSYYKEVINKSL</sequence>
<evidence type="ECO:0000259" key="7">
    <source>
        <dbReference type="Pfam" id="PF02687"/>
    </source>
</evidence>
<evidence type="ECO:0000256" key="2">
    <source>
        <dbReference type="ARBA" id="ARBA00022475"/>
    </source>
</evidence>
<dbReference type="GO" id="GO:0005886">
    <property type="term" value="C:plasma membrane"/>
    <property type="evidence" value="ECO:0007669"/>
    <property type="project" value="UniProtKB-SubCell"/>
</dbReference>
<comment type="caution">
    <text evidence="8">The sequence shown here is derived from an EMBL/GenBank/DDBJ whole genome shotgun (WGS) entry which is preliminary data.</text>
</comment>
<evidence type="ECO:0000256" key="6">
    <source>
        <dbReference type="PIRNR" id="PIRNR018968"/>
    </source>
</evidence>
<evidence type="ECO:0000256" key="5">
    <source>
        <dbReference type="ARBA" id="ARBA00023136"/>
    </source>
</evidence>
<evidence type="ECO:0000313" key="8">
    <source>
        <dbReference type="EMBL" id="MCZ0704400.1"/>
    </source>
</evidence>
<feature type="transmembrane region" description="Helical" evidence="6">
    <location>
        <begin position="617"/>
        <end position="642"/>
    </location>
</feature>
<keyword evidence="3 6" id="KW-0812">Transmembrane</keyword>
<keyword evidence="6" id="KW-0813">Transport</keyword>
<dbReference type="AlphaFoldDB" id="A0A9J6RFL7"/>
<dbReference type="Proteomes" id="UP001084197">
    <property type="component" value="Unassembled WGS sequence"/>
</dbReference>
<comment type="subcellular location">
    <subcellularLocation>
        <location evidence="1 6">Cell membrane</location>
        <topology evidence="1 6">Multi-pass membrane protein</topology>
    </subcellularLocation>
</comment>
<feature type="transmembrane region" description="Helical" evidence="6">
    <location>
        <begin position="530"/>
        <end position="552"/>
    </location>
</feature>
<dbReference type="InterPro" id="IPR027022">
    <property type="entry name" value="ABC_permease_BceB-typ"/>
</dbReference>
<feature type="transmembrane region" description="Helical" evidence="6">
    <location>
        <begin position="587"/>
        <end position="605"/>
    </location>
</feature>
<protein>
    <submittedName>
        <fullName evidence="8">FtsX-like permease family protein</fullName>
    </submittedName>
</protein>
<dbReference type="EMBL" id="JAPRAT010000035">
    <property type="protein sequence ID" value="MCZ0704400.1"/>
    <property type="molecule type" value="Genomic_DNA"/>
</dbReference>
<accession>A0A9J6RFL7</accession>
<evidence type="ECO:0000256" key="1">
    <source>
        <dbReference type="ARBA" id="ARBA00004651"/>
    </source>
</evidence>
<proteinExistence type="inferred from homology"/>
<dbReference type="PIRSF" id="PIRSF018968">
    <property type="entry name" value="ABC_permease_BceB"/>
    <property type="match status" value="1"/>
</dbReference>
<feature type="transmembrane region" description="Helical" evidence="6">
    <location>
        <begin position="230"/>
        <end position="252"/>
    </location>
</feature>
<evidence type="ECO:0000256" key="3">
    <source>
        <dbReference type="ARBA" id="ARBA00022692"/>
    </source>
</evidence>
<keyword evidence="2 6" id="KW-1003">Cell membrane</keyword>
<reference evidence="8" key="1">
    <citation type="submission" date="2022-11" db="EMBL/GenBank/DDBJ databases">
        <title>WGS of Natronobacillus azotifigens 24KS-1, an anaerobic diazotrophic haloalkaliphile from soda-rich habitats.</title>
        <authorList>
            <person name="Sorokin D.Y."/>
            <person name="Merkel A.Y."/>
        </authorList>
    </citation>
    <scope>NUCLEOTIDE SEQUENCE</scope>
    <source>
        <strain evidence="8">24KS-1</strain>
    </source>
</reference>
<dbReference type="GO" id="GO:0055085">
    <property type="term" value="P:transmembrane transport"/>
    <property type="evidence" value="ECO:0007669"/>
    <property type="project" value="UniProtKB-UniRule"/>
</dbReference>
<feature type="transmembrane region" description="Helical" evidence="6">
    <location>
        <begin position="18"/>
        <end position="35"/>
    </location>
</feature>
<keyword evidence="9" id="KW-1185">Reference proteome</keyword>
<feature type="transmembrane region" description="Helical" evidence="6">
    <location>
        <begin position="197"/>
        <end position="218"/>
    </location>
</feature>
<feature type="transmembrane region" description="Helical" evidence="6">
    <location>
        <begin position="55"/>
        <end position="75"/>
    </location>
</feature>
<name>A0A9J6RFL7_9BACI</name>
<dbReference type="PANTHER" id="PTHR46795">
    <property type="entry name" value="ABC TRANSPORTER PERMEASE-RELATED-RELATED"/>
    <property type="match status" value="1"/>
</dbReference>
<dbReference type="InterPro" id="IPR003838">
    <property type="entry name" value="ABC3_permease_C"/>
</dbReference>
<keyword evidence="4 6" id="KW-1133">Transmembrane helix</keyword>
<evidence type="ECO:0000256" key="4">
    <source>
        <dbReference type="ARBA" id="ARBA00022989"/>
    </source>
</evidence>
<feature type="domain" description="ABC3 transporter permease C-terminal" evidence="7">
    <location>
        <begin position="60"/>
        <end position="172"/>
    </location>
</feature>
<feature type="transmembrane region" description="Helical" evidence="6">
    <location>
        <begin position="110"/>
        <end position="137"/>
    </location>
</feature>
<dbReference type="RefSeq" id="WP_268781170.1">
    <property type="nucleotide sequence ID" value="NZ_JAPRAT010000035.1"/>
</dbReference>
<feature type="transmembrane region" description="Helical" evidence="6">
    <location>
        <begin position="157"/>
        <end position="176"/>
    </location>
</feature>